<dbReference type="OrthoDB" id="6341787at2759"/>
<feature type="domain" description="Integrase zinc-binding" evidence="2">
    <location>
        <begin position="142"/>
        <end position="196"/>
    </location>
</feature>
<name>A0A8J4YGZ6_CHIOP</name>
<dbReference type="EC" id="2.7.7.49" evidence="1"/>
<organism evidence="3 4">
    <name type="scientific">Chionoecetes opilio</name>
    <name type="common">Atlantic snow crab</name>
    <name type="synonym">Cancer opilio</name>
    <dbReference type="NCBI Taxonomy" id="41210"/>
    <lineage>
        <taxon>Eukaryota</taxon>
        <taxon>Metazoa</taxon>
        <taxon>Ecdysozoa</taxon>
        <taxon>Arthropoda</taxon>
        <taxon>Crustacea</taxon>
        <taxon>Multicrustacea</taxon>
        <taxon>Malacostraca</taxon>
        <taxon>Eumalacostraca</taxon>
        <taxon>Eucarida</taxon>
        <taxon>Decapoda</taxon>
        <taxon>Pleocyemata</taxon>
        <taxon>Brachyura</taxon>
        <taxon>Eubrachyura</taxon>
        <taxon>Majoidea</taxon>
        <taxon>Majidae</taxon>
        <taxon>Chionoecetes</taxon>
    </lineage>
</organism>
<dbReference type="InterPro" id="IPR050951">
    <property type="entry name" value="Retrovirus_Pol_polyprotein"/>
</dbReference>
<reference evidence="3" key="1">
    <citation type="submission" date="2020-07" db="EMBL/GenBank/DDBJ databases">
        <title>The High-quality genome of the commercially important snow crab, Chionoecetes opilio.</title>
        <authorList>
            <person name="Jeong J.-H."/>
            <person name="Ryu S."/>
        </authorList>
    </citation>
    <scope>NUCLEOTIDE SEQUENCE</scope>
    <source>
        <strain evidence="3">MADBK_172401_WGS</strain>
        <tissue evidence="3">Digestive gland</tissue>
    </source>
</reference>
<dbReference type="AlphaFoldDB" id="A0A8J4YGZ6"/>
<evidence type="ECO:0000259" key="2">
    <source>
        <dbReference type="Pfam" id="PF17921"/>
    </source>
</evidence>
<dbReference type="InterPro" id="IPR041588">
    <property type="entry name" value="Integrase_H2C2"/>
</dbReference>
<gene>
    <name evidence="3" type="ORF">GWK47_005518</name>
</gene>
<evidence type="ECO:0000313" key="4">
    <source>
        <dbReference type="Proteomes" id="UP000770661"/>
    </source>
</evidence>
<keyword evidence="4" id="KW-1185">Reference proteome</keyword>
<evidence type="ECO:0000313" key="3">
    <source>
        <dbReference type="EMBL" id="KAG0723426.1"/>
    </source>
</evidence>
<accession>A0A8J4YGZ6</accession>
<dbReference type="EMBL" id="JACEEZ010008303">
    <property type="protein sequence ID" value="KAG0723426.1"/>
    <property type="molecule type" value="Genomic_DNA"/>
</dbReference>
<sequence length="197" mass="21814">MVHIPGVKNILADSVSRHPSGSQVPAKLQLHDDIASIKITSPLIEPSFLAGIRAVGTSYNSEIDDGLHQTAALALQCVAITWEKVREATASDENMNALLQLIEQCFPSFRHELPVNLHEYHQFRDDLYTVDGVVIYKDRVVIPPCLRNTVLQTLHSAHQGVTSMMSRAESSVFWSGITADIKDVRAKCNHCNRMSPS</sequence>
<dbReference type="Proteomes" id="UP000770661">
    <property type="component" value="Unassembled WGS sequence"/>
</dbReference>
<proteinExistence type="predicted"/>
<evidence type="ECO:0000256" key="1">
    <source>
        <dbReference type="ARBA" id="ARBA00012493"/>
    </source>
</evidence>
<dbReference type="PANTHER" id="PTHR37984:SF7">
    <property type="entry name" value="INTEGRASE CATALYTIC DOMAIN-CONTAINING PROTEIN"/>
    <property type="match status" value="1"/>
</dbReference>
<dbReference type="Gene3D" id="1.10.340.70">
    <property type="match status" value="1"/>
</dbReference>
<dbReference type="PANTHER" id="PTHR37984">
    <property type="entry name" value="PROTEIN CBG26694"/>
    <property type="match status" value="1"/>
</dbReference>
<dbReference type="GO" id="GO:0003964">
    <property type="term" value="F:RNA-directed DNA polymerase activity"/>
    <property type="evidence" value="ECO:0007669"/>
    <property type="project" value="UniProtKB-EC"/>
</dbReference>
<dbReference type="Pfam" id="PF17921">
    <property type="entry name" value="Integrase_H2C2"/>
    <property type="match status" value="1"/>
</dbReference>
<comment type="caution">
    <text evidence="3">The sequence shown here is derived from an EMBL/GenBank/DDBJ whole genome shotgun (WGS) entry which is preliminary data.</text>
</comment>
<dbReference type="FunFam" id="1.10.340.70:FF:000003">
    <property type="entry name" value="Protein CBG25708"/>
    <property type="match status" value="1"/>
</dbReference>
<protein>
    <recommendedName>
        <fullName evidence="1">RNA-directed DNA polymerase</fullName>
        <ecNumber evidence="1">2.7.7.49</ecNumber>
    </recommendedName>
</protein>